<evidence type="ECO:0000313" key="2">
    <source>
        <dbReference type="Proteomes" id="UP000234433"/>
    </source>
</evidence>
<dbReference type="EMBL" id="FXZD01000013">
    <property type="protein sequence ID" value="SMY04060.1"/>
    <property type="molecule type" value="Genomic_DNA"/>
</dbReference>
<dbReference type="AlphaFoldDB" id="A0A2H1KWG4"/>
<protein>
    <submittedName>
        <fullName evidence="1">Uncharacterized protein</fullName>
    </submittedName>
</protein>
<name>A0A2H1KWG4_9MICO</name>
<dbReference type="RefSeq" id="WP_101620972.1">
    <property type="nucleotide sequence ID" value="NZ_FXZD01000013.1"/>
</dbReference>
<reference evidence="1 2" key="1">
    <citation type="submission" date="2017-03" db="EMBL/GenBank/DDBJ databases">
        <authorList>
            <person name="Afonso C.L."/>
            <person name="Miller P.J."/>
            <person name="Scott M.A."/>
            <person name="Spackman E."/>
            <person name="Goraichik I."/>
            <person name="Dimitrov K.M."/>
            <person name="Suarez D.L."/>
            <person name="Swayne D.E."/>
        </authorList>
    </citation>
    <scope>NUCLEOTIDE SEQUENCE [LARGE SCALE GENOMIC DNA]</scope>
    <source>
        <strain evidence="1 2">CNRZ 918</strain>
    </source>
</reference>
<dbReference type="Proteomes" id="UP000234433">
    <property type="component" value="Unassembled WGS sequence"/>
</dbReference>
<proteinExistence type="predicted"/>
<sequence length="150" mass="17468">MNRDPNAVDSRRRGERHVDQRLMKAPGIIYVDYDVAAIADQLHTIAGTWPKIVDVDDATFWPIVHRHKLPPLNEADVQDKIDRFINSPGTFEEKVQYVEKRYSRRVRYRIVGALGDHMSEIIRKRRKALEARATEPRSVLARNLGITERR</sequence>
<accession>A0A2H1KWG4</accession>
<gene>
    <name evidence="1" type="ORF">BANT918_02963</name>
</gene>
<evidence type="ECO:0000313" key="1">
    <source>
        <dbReference type="EMBL" id="SMY04060.1"/>
    </source>
</evidence>
<organism evidence="1 2">
    <name type="scientific">Brevibacterium antiquum CNRZ 918</name>
    <dbReference type="NCBI Taxonomy" id="1255637"/>
    <lineage>
        <taxon>Bacteria</taxon>
        <taxon>Bacillati</taxon>
        <taxon>Actinomycetota</taxon>
        <taxon>Actinomycetes</taxon>
        <taxon>Micrococcales</taxon>
        <taxon>Brevibacteriaceae</taxon>
        <taxon>Brevibacterium</taxon>
    </lineage>
</organism>